<dbReference type="EMBL" id="JBBNAF010000005">
    <property type="protein sequence ID" value="KAK9143595.1"/>
    <property type="molecule type" value="Genomic_DNA"/>
</dbReference>
<comment type="caution">
    <text evidence="2">The sequence shown here is derived from an EMBL/GenBank/DDBJ whole genome shotgun (WGS) entry which is preliminary data.</text>
</comment>
<keyword evidence="1" id="KW-0472">Membrane</keyword>
<dbReference type="Proteomes" id="UP001420932">
    <property type="component" value="Unassembled WGS sequence"/>
</dbReference>
<evidence type="ECO:0000313" key="2">
    <source>
        <dbReference type="EMBL" id="KAK9143595.1"/>
    </source>
</evidence>
<accession>A0AAP0K2S1</accession>
<dbReference type="AlphaFoldDB" id="A0AAP0K2S1"/>
<name>A0AAP0K2S1_9MAGN</name>
<feature type="transmembrane region" description="Helical" evidence="1">
    <location>
        <begin position="6"/>
        <end position="28"/>
    </location>
</feature>
<keyword evidence="1" id="KW-1133">Transmembrane helix</keyword>
<keyword evidence="3" id="KW-1185">Reference proteome</keyword>
<evidence type="ECO:0000256" key="1">
    <source>
        <dbReference type="SAM" id="Phobius"/>
    </source>
</evidence>
<proteinExistence type="predicted"/>
<reference evidence="2 3" key="1">
    <citation type="submission" date="2024-01" db="EMBL/GenBank/DDBJ databases">
        <title>Genome assemblies of Stephania.</title>
        <authorList>
            <person name="Yang L."/>
        </authorList>
    </citation>
    <scope>NUCLEOTIDE SEQUENCE [LARGE SCALE GENOMIC DNA]</scope>
    <source>
        <strain evidence="2">YNDBR</strain>
        <tissue evidence="2">Leaf</tissue>
    </source>
</reference>
<gene>
    <name evidence="2" type="ORF">Syun_012995</name>
</gene>
<organism evidence="2 3">
    <name type="scientific">Stephania yunnanensis</name>
    <dbReference type="NCBI Taxonomy" id="152371"/>
    <lineage>
        <taxon>Eukaryota</taxon>
        <taxon>Viridiplantae</taxon>
        <taxon>Streptophyta</taxon>
        <taxon>Embryophyta</taxon>
        <taxon>Tracheophyta</taxon>
        <taxon>Spermatophyta</taxon>
        <taxon>Magnoliopsida</taxon>
        <taxon>Ranunculales</taxon>
        <taxon>Menispermaceae</taxon>
        <taxon>Menispermoideae</taxon>
        <taxon>Cissampelideae</taxon>
        <taxon>Stephania</taxon>
    </lineage>
</organism>
<sequence>MSQFLASKMTCSFIVLYIFLNCGNNLLIKTKNIYILSSDGTRKRLLMKMQDISGIMVDIDASHKLKNN</sequence>
<evidence type="ECO:0000313" key="3">
    <source>
        <dbReference type="Proteomes" id="UP001420932"/>
    </source>
</evidence>
<keyword evidence="1" id="KW-0812">Transmembrane</keyword>
<protein>
    <submittedName>
        <fullName evidence="2">Uncharacterized protein</fullName>
    </submittedName>
</protein>